<protein>
    <submittedName>
        <fullName evidence="2">FixH family protein</fullName>
    </submittedName>
</protein>
<proteinExistence type="predicted"/>
<evidence type="ECO:0000313" key="2">
    <source>
        <dbReference type="EMBL" id="TYR32463.1"/>
    </source>
</evidence>
<reference evidence="2 3" key="2">
    <citation type="submission" date="2019-09" db="EMBL/GenBank/DDBJ databases">
        <title>Mesorhizobium sp. MaA-C15 isolated from Microcystis aeruginosa.</title>
        <authorList>
            <person name="Jeong S.E."/>
            <person name="Jin H.M."/>
            <person name="Jeon C.O."/>
        </authorList>
    </citation>
    <scope>NUCLEOTIDE SEQUENCE [LARGE SCALE GENOMIC DNA]</scope>
    <source>
        <strain evidence="2 3">MaA-C15</strain>
    </source>
</reference>
<keyword evidence="3" id="KW-1185">Reference proteome</keyword>
<gene>
    <name evidence="2" type="ORF">FY036_11710</name>
</gene>
<dbReference type="Proteomes" id="UP000323258">
    <property type="component" value="Unassembled WGS sequence"/>
</dbReference>
<evidence type="ECO:0000259" key="1">
    <source>
        <dbReference type="Pfam" id="PF13115"/>
    </source>
</evidence>
<dbReference type="EMBL" id="VSZS01000062">
    <property type="protein sequence ID" value="TYR32463.1"/>
    <property type="molecule type" value="Genomic_DNA"/>
</dbReference>
<dbReference type="InterPro" id="IPR032693">
    <property type="entry name" value="YtkA-like_dom"/>
</dbReference>
<feature type="domain" description="YtkA-like" evidence="1">
    <location>
        <begin position="48"/>
        <end position="125"/>
    </location>
</feature>
<comment type="caution">
    <text evidence="2">The sequence shown here is derived from an EMBL/GenBank/DDBJ whole genome shotgun (WGS) entry which is preliminary data.</text>
</comment>
<dbReference type="OrthoDB" id="330101at2"/>
<dbReference type="Pfam" id="PF13115">
    <property type="entry name" value="YtkA"/>
    <property type="match status" value="1"/>
</dbReference>
<organism evidence="2 3">
    <name type="scientific">Neoaquamicrobium microcysteis</name>
    <dbReference type="NCBI Taxonomy" id="2682781"/>
    <lineage>
        <taxon>Bacteria</taxon>
        <taxon>Pseudomonadati</taxon>
        <taxon>Pseudomonadota</taxon>
        <taxon>Alphaproteobacteria</taxon>
        <taxon>Hyphomicrobiales</taxon>
        <taxon>Phyllobacteriaceae</taxon>
        <taxon>Neoaquamicrobium</taxon>
    </lineage>
</organism>
<evidence type="ECO:0000313" key="3">
    <source>
        <dbReference type="Proteomes" id="UP000323258"/>
    </source>
</evidence>
<dbReference type="RefSeq" id="WP_148914910.1">
    <property type="nucleotide sequence ID" value="NZ_VSZS01000062.1"/>
</dbReference>
<name>A0A5D4GWV9_9HYPH</name>
<dbReference type="AlphaFoldDB" id="A0A5D4GWV9"/>
<accession>A0A5D4GWV9</accession>
<reference evidence="2 3" key="1">
    <citation type="submission" date="2019-08" db="EMBL/GenBank/DDBJ databases">
        <authorList>
            <person name="Seo Y.L."/>
        </authorList>
    </citation>
    <scope>NUCLEOTIDE SEQUENCE [LARGE SCALE GENOMIC DNA]</scope>
    <source>
        <strain evidence="2 3">MaA-C15</strain>
    </source>
</reference>
<sequence length="143" mass="15021">MRKWLLAGVVLAALAVVVVVAVRMLMPPPDDLDLARSKPSDGGTYVVSVEPEAEPVERGELHAWIVTVALPDGSAVADAELTVDGGMPQHGHGLPTAPASAGHIGDGRYRVEGVRFNMGGWWVLKFGISSPAGDDTAEFNLVL</sequence>